<dbReference type="Proteomes" id="UP000221165">
    <property type="component" value="Unassembled WGS sequence"/>
</dbReference>
<comment type="subcellular location">
    <subcellularLocation>
        <location evidence="1">Endomembrane system</location>
    </subcellularLocation>
</comment>
<reference evidence="6 7" key="1">
    <citation type="journal article" date="2017" name="Int. J. Parasitol.">
        <title>The genome of the protozoan parasite Cystoisospora suis and a reverse vaccinology approach to identify vaccine candidates.</title>
        <authorList>
            <person name="Palmieri N."/>
            <person name="Shrestha A."/>
            <person name="Ruttkowski B."/>
            <person name="Beck T."/>
            <person name="Vogl C."/>
            <person name="Tomley F."/>
            <person name="Blake D.P."/>
            <person name="Joachim A."/>
        </authorList>
    </citation>
    <scope>NUCLEOTIDE SEQUENCE [LARGE SCALE GENOMIC DNA]</scope>
    <source>
        <strain evidence="6 7">Wien I</strain>
    </source>
</reference>
<evidence type="ECO:0000256" key="3">
    <source>
        <dbReference type="ARBA" id="ARBA00023136"/>
    </source>
</evidence>
<feature type="non-terminal residue" evidence="6">
    <location>
        <position position="560"/>
    </location>
</feature>
<dbReference type="GO" id="GO:0046856">
    <property type="term" value="P:phosphatidylinositol dephosphorylation"/>
    <property type="evidence" value="ECO:0007669"/>
    <property type="project" value="InterPro"/>
</dbReference>
<dbReference type="RefSeq" id="XP_067919503.1">
    <property type="nucleotide sequence ID" value="XM_068068521.1"/>
</dbReference>
<organism evidence="6 7">
    <name type="scientific">Cystoisospora suis</name>
    <dbReference type="NCBI Taxonomy" id="483139"/>
    <lineage>
        <taxon>Eukaryota</taxon>
        <taxon>Sar</taxon>
        <taxon>Alveolata</taxon>
        <taxon>Apicomplexa</taxon>
        <taxon>Conoidasida</taxon>
        <taxon>Coccidia</taxon>
        <taxon>Eucoccidiorida</taxon>
        <taxon>Eimeriorina</taxon>
        <taxon>Sarcocystidae</taxon>
        <taxon>Cystoisospora</taxon>
    </lineage>
</organism>
<dbReference type="PANTHER" id="PTHR45738">
    <property type="entry name" value="POLYPHOSPHOINOSITIDE PHOSPHATASE"/>
    <property type="match status" value="1"/>
</dbReference>
<name>A0A2C6KME4_9APIC</name>
<evidence type="ECO:0000256" key="4">
    <source>
        <dbReference type="SAM" id="MobiDB-lite"/>
    </source>
</evidence>
<dbReference type="OrthoDB" id="333131at2759"/>
<feature type="region of interest" description="Disordered" evidence="4">
    <location>
        <begin position="366"/>
        <end position="394"/>
    </location>
</feature>
<evidence type="ECO:0000313" key="6">
    <source>
        <dbReference type="EMBL" id="PHJ17788.1"/>
    </source>
</evidence>
<dbReference type="InterPro" id="IPR043573">
    <property type="entry name" value="Fig4-like"/>
</dbReference>
<dbReference type="VEuPathDB" id="ToxoDB:CSUI_008388"/>
<gene>
    <name evidence="6" type="ORF">CSUI_008388</name>
</gene>
<keyword evidence="2" id="KW-0378">Hydrolase</keyword>
<dbReference type="InterPro" id="IPR002013">
    <property type="entry name" value="SAC_dom"/>
</dbReference>
<dbReference type="Pfam" id="PF02383">
    <property type="entry name" value="Syja_N"/>
    <property type="match status" value="1"/>
</dbReference>
<keyword evidence="3" id="KW-0472">Membrane</keyword>
<evidence type="ECO:0000256" key="2">
    <source>
        <dbReference type="ARBA" id="ARBA00022801"/>
    </source>
</evidence>
<feature type="region of interest" description="Disordered" evidence="4">
    <location>
        <begin position="474"/>
        <end position="539"/>
    </location>
</feature>
<dbReference type="GO" id="GO:0043813">
    <property type="term" value="F:phosphatidylinositol-3,5-bisphosphate 5-phosphatase activity"/>
    <property type="evidence" value="ECO:0007669"/>
    <property type="project" value="InterPro"/>
</dbReference>
<feature type="compositionally biased region" description="Basic and acidic residues" evidence="4">
    <location>
        <begin position="479"/>
        <end position="488"/>
    </location>
</feature>
<comment type="caution">
    <text evidence="6">The sequence shown here is derived from an EMBL/GenBank/DDBJ whole genome shotgun (WGS) entry which is preliminary data.</text>
</comment>
<feature type="compositionally biased region" description="Low complexity" evidence="4">
    <location>
        <begin position="367"/>
        <end position="385"/>
    </location>
</feature>
<sequence length="560" mass="63821">MIPLFTSQPIPVHLPVYIHRVLYPTPPTSFSSSSPPNKLSPPSSSPSFLFHPGQSQSTSFTYSPCPSYSFPLHPPSHHTQNSPSTSSSSACLSHIPLHVKEKLLKLSRLPVVPRDVASAAVSADLRYELLLKTFSLGGRDLYFCKTFFLCLPLQQVAARSATWDLAGLVEEREKRERRREEEKTKKKKRELQERSVPRERDRDCRSGGRRRRRSRTQTHCRVDFNEFLACSDDEEEEEDERSLRREERRFIWNYHLLKTLFLKSSSPSSSSRRITGRRKSNLSSSCSPFLSRLPLPEGLLLPLLYGSIQSSSCVISAIGKAEILFIARRSTYFAGTRYRKRGISTAGDSANEVETELILYTYTPKRSSSSLSSSLSTPAYSSSSSGQRNCSLQRETRRRKPLFFDFHLFSHVQLRGSVPAFWRQTATVMPAMPLITYTQTDVNYMAARRHFASLFHRYGAPLYLLNLLQKPSFSSSSSSRKEGHRRTCSDGVCTGREEEGQEARRRRRSKNREDEREEDGQDKRSKGGGGGRVRFIERSRTSQEIELGHAYQRIVQALNE</sequence>
<proteinExistence type="predicted"/>
<dbReference type="AlphaFoldDB" id="A0A2C6KME4"/>
<dbReference type="GO" id="GO:0012505">
    <property type="term" value="C:endomembrane system"/>
    <property type="evidence" value="ECO:0007669"/>
    <property type="project" value="UniProtKB-SubCell"/>
</dbReference>
<feature type="region of interest" description="Disordered" evidence="4">
    <location>
        <begin position="174"/>
        <end position="210"/>
    </location>
</feature>
<dbReference type="EMBL" id="MIGC01004684">
    <property type="protein sequence ID" value="PHJ17788.1"/>
    <property type="molecule type" value="Genomic_DNA"/>
</dbReference>
<dbReference type="PROSITE" id="PS50275">
    <property type="entry name" value="SAC"/>
    <property type="match status" value="1"/>
</dbReference>
<protein>
    <recommendedName>
        <fullName evidence="5">SAC domain-containing protein</fullName>
    </recommendedName>
</protein>
<dbReference type="PANTHER" id="PTHR45738:SF5">
    <property type="entry name" value="POLYPHOSPHOINOSITIDE PHOSPHATASE"/>
    <property type="match status" value="1"/>
</dbReference>
<feature type="compositionally biased region" description="Basic and acidic residues" evidence="4">
    <location>
        <begin position="174"/>
        <end position="206"/>
    </location>
</feature>
<keyword evidence="7" id="KW-1185">Reference proteome</keyword>
<evidence type="ECO:0000313" key="7">
    <source>
        <dbReference type="Proteomes" id="UP000221165"/>
    </source>
</evidence>
<dbReference type="GeneID" id="94431732"/>
<accession>A0A2C6KME4</accession>
<evidence type="ECO:0000256" key="1">
    <source>
        <dbReference type="ARBA" id="ARBA00004308"/>
    </source>
</evidence>
<evidence type="ECO:0000259" key="5">
    <source>
        <dbReference type="PROSITE" id="PS50275"/>
    </source>
</evidence>
<feature type="domain" description="SAC" evidence="5">
    <location>
        <begin position="234"/>
        <end position="470"/>
    </location>
</feature>